<dbReference type="AlphaFoldDB" id="A0A9N9TCL2"/>
<evidence type="ECO:0000256" key="1">
    <source>
        <dbReference type="ARBA" id="ARBA00004141"/>
    </source>
</evidence>
<reference evidence="7" key="1">
    <citation type="submission" date="2022-01" db="EMBL/GenBank/DDBJ databases">
        <authorList>
            <person name="King R."/>
        </authorList>
    </citation>
    <scope>NUCLEOTIDE SEQUENCE</scope>
</reference>
<gene>
    <name evidence="7" type="ORF">PHYEVI_LOCUS2174</name>
</gene>
<dbReference type="InterPro" id="IPR013057">
    <property type="entry name" value="AA_transpt_TM"/>
</dbReference>
<dbReference type="Proteomes" id="UP001153712">
    <property type="component" value="Chromosome 11"/>
</dbReference>
<accession>A0A9N9TCL2</accession>
<evidence type="ECO:0000256" key="3">
    <source>
        <dbReference type="ARBA" id="ARBA00022989"/>
    </source>
</evidence>
<keyword evidence="2 5" id="KW-0812">Transmembrane</keyword>
<keyword evidence="8" id="KW-1185">Reference proteome</keyword>
<evidence type="ECO:0000259" key="6">
    <source>
        <dbReference type="Pfam" id="PF01490"/>
    </source>
</evidence>
<dbReference type="GO" id="GO:0015179">
    <property type="term" value="F:L-amino acid transmembrane transporter activity"/>
    <property type="evidence" value="ECO:0007669"/>
    <property type="project" value="TreeGrafter"/>
</dbReference>
<protein>
    <recommendedName>
        <fullName evidence="6">Amino acid transporter transmembrane domain-containing protein</fullName>
    </recommendedName>
</protein>
<feature type="transmembrane region" description="Helical" evidence="5">
    <location>
        <begin position="462"/>
        <end position="482"/>
    </location>
</feature>
<evidence type="ECO:0000313" key="8">
    <source>
        <dbReference type="Proteomes" id="UP001153712"/>
    </source>
</evidence>
<evidence type="ECO:0000313" key="7">
    <source>
        <dbReference type="EMBL" id="CAG9855731.1"/>
    </source>
</evidence>
<dbReference type="PANTHER" id="PTHR22950:SF349">
    <property type="entry name" value="AMINO ACID TRANSPORTER TRANSMEMBRANE DOMAIN-CONTAINING PROTEIN"/>
    <property type="match status" value="1"/>
</dbReference>
<feature type="transmembrane region" description="Helical" evidence="5">
    <location>
        <begin position="427"/>
        <end position="450"/>
    </location>
</feature>
<evidence type="ECO:0000256" key="2">
    <source>
        <dbReference type="ARBA" id="ARBA00022692"/>
    </source>
</evidence>
<dbReference type="PANTHER" id="PTHR22950">
    <property type="entry name" value="AMINO ACID TRANSPORTER"/>
    <property type="match status" value="1"/>
</dbReference>
<evidence type="ECO:0000256" key="5">
    <source>
        <dbReference type="SAM" id="Phobius"/>
    </source>
</evidence>
<dbReference type="Pfam" id="PF01490">
    <property type="entry name" value="Aa_trans"/>
    <property type="match status" value="1"/>
</dbReference>
<dbReference type="EMBL" id="OU900104">
    <property type="protein sequence ID" value="CAG9855731.1"/>
    <property type="molecule type" value="Genomic_DNA"/>
</dbReference>
<feature type="transmembrane region" description="Helical" evidence="5">
    <location>
        <begin position="281"/>
        <end position="303"/>
    </location>
</feature>
<feature type="transmembrane region" description="Helical" evidence="5">
    <location>
        <begin position="357"/>
        <end position="388"/>
    </location>
</feature>
<feature type="transmembrane region" description="Helical" evidence="5">
    <location>
        <begin position="315"/>
        <end position="337"/>
    </location>
</feature>
<feature type="transmembrane region" description="Helical" evidence="5">
    <location>
        <begin position="210"/>
        <end position="232"/>
    </location>
</feature>
<feature type="transmembrane region" description="Helical" evidence="5">
    <location>
        <begin position="239"/>
        <end position="261"/>
    </location>
</feature>
<dbReference type="GO" id="GO:0005774">
    <property type="term" value="C:vacuolar membrane"/>
    <property type="evidence" value="ECO:0007669"/>
    <property type="project" value="TreeGrafter"/>
</dbReference>
<feature type="transmembrane region" description="Helical" evidence="5">
    <location>
        <begin position="179"/>
        <end position="198"/>
    </location>
</feature>
<keyword evidence="3 5" id="KW-1133">Transmembrane helix</keyword>
<organism evidence="7 8">
    <name type="scientific">Phyllotreta striolata</name>
    <name type="common">Striped flea beetle</name>
    <name type="synonym">Crioceris striolata</name>
    <dbReference type="NCBI Taxonomy" id="444603"/>
    <lineage>
        <taxon>Eukaryota</taxon>
        <taxon>Metazoa</taxon>
        <taxon>Ecdysozoa</taxon>
        <taxon>Arthropoda</taxon>
        <taxon>Hexapoda</taxon>
        <taxon>Insecta</taxon>
        <taxon>Pterygota</taxon>
        <taxon>Neoptera</taxon>
        <taxon>Endopterygota</taxon>
        <taxon>Coleoptera</taxon>
        <taxon>Polyphaga</taxon>
        <taxon>Cucujiformia</taxon>
        <taxon>Chrysomeloidea</taxon>
        <taxon>Chrysomelidae</taxon>
        <taxon>Galerucinae</taxon>
        <taxon>Alticini</taxon>
        <taxon>Phyllotreta</taxon>
    </lineage>
</organism>
<feature type="transmembrane region" description="Helical" evidence="5">
    <location>
        <begin position="114"/>
        <end position="136"/>
    </location>
</feature>
<keyword evidence="4 5" id="KW-0472">Membrane</keyword>
<feature type="transmembrane region" description="Helical" evidence="5">
    <location>
        <begin position="400"/>
        <end position="421"/>
    </location>
</feature>
<evidence type="ECO:0000256" key="4">
    <source>
        <dbReference type="ARBA" id="ARBA00023136"/>
    </source>
</evidence>
<sequence>MVIKVDESDKTLGGMELQHSPSRYDVEGNRGPWYGSKASCTSNDGIMFQSTDLILKPSESKKKGSLQGDGGGTHGHGFSVEHPTSYLETLMHVFKGNVGSGIFAMGDAVRNAGIIFGPIVVLCLGIICVHCQHLLLQAAKTLRERHQVKVPPDFAETIELCFEKGPPKMSRISGLMRKVVNCCLCMTQLGFCCVYFVFISDNIKQVIRYYGLDLDVHLIMVIIFIPILLPCLVRNLKYLAPFSTIANFLMMGGIIIVLYYSTSEGLPAISERKYISSLQTIPLFFGTAIFAFEGIGLVLPLQNEMKKPNDFQKPFGVLNVGMTFVTILYALVGFIGYLRFGDDIEGSITLNLPQDQILYQSVKVIISLGILLTYCLQLYIAVGIIWPVIHDKLGEVKHPVFAELIFRTGLVLLTFVLAEAIPFLNHFISLVGSVSSTALCLVFPVVLDLVMKFSHEELTPYIIVKDVFILLISLLGMITGGFESINSIIKAFGKKD</sequence>
<proteinExistence type="predicted"/>
<comment type="subcellular location">
    <subcellularLocation>
        <location evidence="1">Membrane</location>
        <topology evidence="1">Multi-pass membrane protein</topology>
    </subcellularLocation>
</comment>
<feature type="domain" description="Amino acid transporter transmembrane" evidence="6">
    <location>
        <begin position="82"/>
        <end position="482"/>
    </location>
</feature>
<name>A0A9N9TCL2_PHYSR</name>
<dbReference type="OrthoDB" id="1684102at2759"/>